<name>A0ABQ2H4T4_9PSED</name>
<dbReference type="EMBL" id="BMNW01000032">
    <property type="protein sequence ID" value="GGM32272.1"/>
    <property type="molecule type" value="Genomic_DNA"/>
</dbReference>
<sequence>MYEDQLFVAKALPFIFKAYGADAVITTYTLEMIAEARSSIGCGSRILTFAELIGLDSETGIPLQRGANPVETNVIVVLGADALGIEEMNYLLEAAPTNGRLYLLGYPKDLPSLL</sequence>
<dbReference type="Proteomes" id="UP000616499">
    <property type="component" value="Unassembled WGS sequence"/>
</dbReference>
<gene>
    <name evidence="1" type="ORF">GCM10009425_48480</name>
</gene>
<proteinExistence type="predicted"/>
<comment type="caution">
    <text evidence="1">The sequence shown here is derived from an EMBL/GenBank/DDBJ whole genome shotgun (WGS) entry which is preliminary data.</text>
</comment>
<keyword evidence="2" id="KW-1185">Reference proteome</keyword>
<protein>
    <submittedName>
        <fullName evidence="1">Uncharacterized protein</fullName>
    </submittedName>
</protein>
<accession>A0ABQ2H4T4</accession>
<organism evidence="1 2">
    <name type="scientific">Pseudomonas asuensis</name>
    <dbReference type="NCBI Taxonomy" id="1825787"/>
    <lineage>
        <taxon>Bacteria</taxon>
        <taxon>Pseudomonadati</taxon>
        <taxon>Pseudomonadota</taxon>
        <taxon>Gammaproteobacteria</taxon>
        <taxon>Pseudomonadales</taxon>
        <taxon>Pseudomonadaceae</taxon>
        <taxon>Pseudomonas</taxon>
    </lineage>
</organism>
<evidence type="ECO:0000313" key="1">
    <source>
        <dbReference type="EMBL" id="GGM32272.1"/>
    </source>
</evidence>
<reference evidence="2" key="1">
    <citation type="journal article" date="2019" name="Int. J. Syst. Evol. Microbiol.">
        <title>The Global Catalogue of Microorganisms (GCM) 10K type strain sequencing project: providing services to taxonomists for standard genome sequencing and annotation.</title>
        <authorList>
            <consortium name="The Broad Institute Genomics Platform"/>
            <consortium name="The Broad Institute Genome Sequencing Center for Infectious Disease"/>
            <person name="Wu L."/>
            <person name="Ma J."/>
        </authorList>
    </citation>
    <scope>NUCLEOTIDE SEQUENCE [LARGE SCALE GENOMIC DNA]</scope>
    <source>
        <strain evidence="2">JCM 13501</strain>
    </source>
</reference>
<evidence type="ECO:0000313" key="2">
    <source>
        <dbReference type="Proteomes" id="UP000616499"/>
    </source>
</evidence>